<dbReference type="PRINTS" id="PR00344">
    <property type="entry name" value="BCTRLSENSOR"/>
</dbReference>
<organism evidence="12 13">
    <name type="scientific">Allorhizobium borbori</name>
    <dbReference type="NCBI Taxonomy" id="485907"/>
    <lineage>
        <taxon>Bacteria</taxon>
        <taxon>Pseudomonadati</taxon>
        <taxon>Pseudomonadota</taxon>
        <taxon>Alphaproteobacteria</taxon>
        <taxon>Hyphomicrobiales</taxon>
        <taxon>Rhizobiaceae</taxon>
        <taxon>Rhizobium/Agrobacterium group</taxon>
        <taxon>Allorhizobium</taxon>
    </lineage>
</organism>
<comment type="caution">
    <text evidence="12">The sequence shown here is derived from an EMBL/GenBank/DDBJ whole genome shotgun (WGS) entry which is preliminary data.</text>
</comment>
<sequence length="446" mass="48452">MGFGLAARFIAIGASVLLALWVTMIALFYWTNDLSHTATRLPAEQLKAIATLIDTTPPTQRPLVLEALQSSMLAVSLLPSAASSNGATEMRDESDFASYRALLGARLLSIRFLDEPETVARPRLLQRAARPLSFQVTLTDGQVLLVEARTPFIVTFYGLPAGMGAGLVGTLFGAIAFFLLHREIRPLTRLAAAVDAMDPSGEPVPLPAIRASTPEIRALMRAFEHLQSRLRVMTRSRMALIGGIQHDVRSFATRLRLRLERLPDAAERERATADITDMIDLLDNALLTSRAGVGALEEEMLDLAEFLRGEMADYRRAGQPVVLEPFLFDAEAWMIGDRLALRRVIGNIVDNAVKYGRSARVSLTVDSHTLHVLIADEGPGFSAQDAEMLLEPFVRAEPSRARATGGAGLGLAVARTLIEAHGGSIRLGNARHGGLVELVLPRFTPV</sequence>
<dbReference type="AlphaFoldDB" id="A0A7W6K3C4"/>
<keyword evidence="5" id="KW-0808">Transferase</keyword>
<keyword evidence="6" id="KW-0547">Nucleotide-binding</keyword>
<dbReference type="CDD" id="cd00075">
    <property type="entry name" value="HATPase"/>
    <property type="match status" value="1"/>
</dbReference>
<dbReference type="GO" id="GO:0000155">
    <property type="term" value="F:phosphorelay sensor kinase activity"/>
    <property type="evidence" value="ECO:0007669"/>
    <property type="project" value="TreeGrafter"/>
</dbReference>
<keyword evidence="9" id="KW-0812">Transmembrane</keyword>
<dbReference type="EMBL" id="JACIDU010000012">
    <property type="protein sequence ID" value="MBB4104445.1"/>
    <property type="molecule type" value="Genomic_DNA"/>
</dbReference>
<evidence type="ECO:0000256" key="7">
    <source>
        <dbReference type="ARBA" id="ARBA00022777"/>
    </source>
</evidence>
<keyword evidence="4" id="KW-0597">Phosphoprotein</keyword>
<dbReference type="InterPro" id="IPR050980">
    <property type="entry name" value="2C_sensor_his_kinase"/>
</dbReference>
<dbReference type="InterPro" id="IPR003660">
    <property type="entry name" value="HAMP_dom"/>
</dbReference>
<dbReference type="PROSITE" id="PS50109">
    <property type="entry name" value="HIS_KIN"/>
    <property type="match status" value="1"/>
</dbReference>
<reference evidence="12 13" key="1">
    <citation type="submission" date="2020-08" db="EMBL/GenBank/DDBJ databases">
        <title>Genomic Encyclopedia of Type Strains, Phase IV (KMG-IV): sequencing the most valuable type-strain genomes for metagenomic binning, comparative biology and taxonomic classification.</title>
        <authorList>
            <person name="Goeker M."/>
        </authorList>
    </citation>
    <scope>NUCLEOTIDE SEQUENCE [LARGE SCALE GENOMIC DNA]</scope>
    <source>
        <strain evidence="12 13">DSM 26385</strain>
    </source>
</reference>
<evidence type="ECO:0000256" key="3">
    <source>
        <dbReference type="ARBA" id="ARBA00012438"/>
    </source>
</evidence>
<name>A0A7W6K3C4_9HYPH</name>
<dbReference type="InterPro" id="IPR005467">
    <property type="entry name" value="His_kinase_dom"/>
</dbReference>
<proteinExistence type="predicted"/>
<evidence type="ECO:0000313" key="13">
    <source>
        <dbReference type="Proteomes" id="UP000584824"/>
    </source>
</evidence>
<dbReference type="Gene3D" id="1.10.287.130">
    <property type="match status" value="1"/>
</dbReference>
<evidence type="ECO:0000259" key="11">
    <source>
        <dbReference type="PROSITE" id="PS50885"/>
    </source>
</evidence>
<evidence type="ECO:0000256" key="2">
    <source>
        <dbReference type="ARBA" id="ARBA00004370"/>
    </source>
</evidence>
<dbReference type="SUPFAM" id="SSF55874">
    <property type="entry name" value="ATPase domain of HSP90 chaperone/DNA topoisomerase II/histidine kinase"/>
    <property type="match status" value="1"/>
</dbReference>
<accession>A0A7W6K3C4</accession>
<dbReference type="SMART" id="SM00387">
    <property type="entry name" value="HATPase_c"/>
    <property type="match status" value="1"/>
</dbReference>
<evidence type="ECO:0000256" key="8">
    <source>
        <dbReference type="ARBA" id="ARBA00022840"/>
    </source>
</evidence>
<feature type="domain" description="HAMP" evidence="11">
    <location>
        <begin position="181"/>
        <end position="235"/>
    </location>
</feature>
<evidence type="ECO:0000256" key="4">
    <source>
        <dbReference type="ARBA" id="ARBA00022553"/>
    </source>
</evidence>
<evidence type="ECO:0000313" key="12">
    <source>
        <dbReference type="EMBL" id="MBB4104445.1"/>
    </source>
</evidence>
<dbReference type="RefSeq" id="WP_183793532.1">
    <property type="nucleotide sequence ID" value="NZ_JACIDU010000012.1"/>
</dbReference>
<evidence type="ECO:0000256" key="9">
    <source>
        <dbReference type="SAM" id="Phobius"/>
    </source>
</evidence>
<evidence type="ECO:0000259" key="10">
    <source>
        <dbReference type="PROSITE" id="PS50109"/>
    </source>
</evidence>
<dbReference type="GO" id="GO:0005524">
    <property type="term" value="F:ATP binding"/>
    <property type="evidence" value="ECO:0007669"/>
    <property type="project" value="UniProtKB-KW"/>
</dbReference>
<dbReference type="PANTHER" id="PTHR44936">
    <property type="entry name" value="SENSOR PROTEIN CREC"/>
    <property type="match status" value="1"/>
</dbReference>
<dbReference type="PANTHER" id="PTHR44936:SF10">
    <property type="entry name" value="SENSOR PROTEIN RSTB"/>
    <property type="match status" value="1"/>
</dbReference>
<dbReference type="GO" id="GO:0005886">
    <property type="term" value="C:plasma membrane"/>
    <property type="evidence" value="ECO:0007669"/>
    <property type="project" value="TreeGrafter"/>
</dbReference>
<dbReference type="SMART" id="SM00304">
    <property type="entry name" value="HAMP"/>
    <property type="match status" value="1"/>
</dbReference>
<dbReference type="Proteomes" id="UP000584824">
    <property type="component" value="Unassembled WGS sequence"/>
</dbReference>
<dbReference type="Pfam" id="PF02518">
    <property type="entry name" value="HATPase_c"/>
    <property type="match status" value="1"/>
</dbReference>
<gene>
    <name evidence="12" type="ORF">GGQ66_003022</name>
</gene>
<dbReference type="Gene3D" id="3.30.565.10">
    <property type="entry name" value="Histidine kinase-like ATPase, C-terminal domain"/>
    <property type="match status" value="1"/>
</dbReference>
<keyword evidence="9" id="KW-1133">Transmembrane helix</keyword>
<dbReference type="InterPro" id="IPR003594">
    <property type="entry name" value="HATPase_dom"/>
</dbReference>
<protein>
    <recommendedName>
        <fullName evidence="3">histidine kinase</fullName>
        <ecNumber evidence="3">2.7.13.3</ecNumber>
    </recommendedName>
</protein>
<evidence type="ECO:0000256" key="6">
    <source>
        <dbReference type="ARBA" id="ARBA00022741"/>
    </source>
</evidence>
<comment type="subcellular location">
    <subcellularLocation>
        <location evidence="2">Membrane</location>
    </subcellularLocation>
</comment>
<keyword evidence="8" id="KW-0067">ATP-binding</keyword>
<dbReference type="PROSITE" id="PS50885">
    <property type="entry name" value="HAMP"/>
    <property type="match status" value="1"/>
</dbReference>
<dbReference type="InterPro" id="IPR004358">
    <property type="entry name" value="Sig_transdc_His_kin-like_C"/>
</dbReference>
<evidence type="ECO:0000256" key="5">
    <source>
        <dbReference type="ARBA" id="ARBA00022679"/>
    </source>
</evidence>
<feature type="domain" description="Histidine kinase" evidence="10">
    <location>
        <begin position="243"/>
        <end position="444"/>
    </location>
</feature>
<keyword evidence="7 12" id="KW-0418">Kinase</keyword>
<evidence type="ECO:0000256" key="1">
    <source>
        <dbReference type="ARBA" id="ARBA00000085"/>
    </source>
</evidence>
<keyword evidence="9" id="KW-0472">Membrane</keyword>
<feature type="transmembrane region" description="Helical" evidence="9">
    <location>
        <begin position="154"/>
        <end position="180"/>
    </location>
</feature>
<feature type="transmembrane region" description="Helical" evidence="9">
    <location>
        <begin position="9"/>
        <end position="30"/>
    </location>
</feature>
<comment type="catalytic activity">
    <reaction evidence="1">
        <text>ATP + protein L-histidine = ADP + protein N-phospho-L-histidine.</text>
        <dbReference type="EC" id="2.7.13.3"/>
    </reaction>
</comment>
<dbReference type="EC" id="2.7.13.3" evidence="3"/>
<dbReference type="InterPro" id="IPR036890">
    <property type="entry name" value="HATPase_C_sf"/>
</dbReference>
<keyword evidence="13" id="KW-1185">Reference proteome</keyword>